<dbReference type="AlphaFoldDB" id="A0AAV5LPS6"/>
<accession>A0AAV5LPS6</accession>
<name>A0AAV5LPS6_9ROSI</name>
<evidence type="ECO:0000313" key="2">
    <source>
        <dbReference type="EMBL" id="GKV39182.1"/>
    </source>
</evidence>
<evidence type="ECO:0000313" key="3">
    <source>
        <dbReference type="Proteomes" id="UP001054252"/>
    </source>
</evidence>
<evidence type="ECO:0000259" key="1">
    <source>
        <dbReference type="Pfam" id="PF22922"/>
    </source>
</evidence>
<keyword evidence="3" id="KW-1185">Reference proteome</keyword>
<sequence length="340" mass="38345">MASLAEIHDILQNICRQDEVVDILIWANPVWSAYHCHEMDSPLLLKTILCFEDIPWGPNCFAFDTKKLFRWQYKEGEGIVGKALKYNRPLYAPFIELKENVCPYIKNYWQKGCSFGALAVKLSSAYANCGDYVVEFWFQSRNMKLEAQKPLVHHIIDYLKDVTPRFVTYGNQDPLVELPEHDTAVSDTMLMASNPPSQSTSDFNLNLINQTVGNAMDGQLPMQQFSFVDQLHYTGVLDAMPTQGNLQAQSTDAFGFKGKTIVVNPRDGNVLQWPHEQGPPIQLHVSATSNTKASRENVVAPPFGDFNLNKRISSSGINHTAEYHVTDVQVPHKQVLVTIN</sequence>
<dbReference type="Proteomes" id="UP001054252">
    <property type="component" value="Unassembled WGS sequence"/>
</dbReference>
<gene>
    <name evidence="2" type="ORF">SLEP1_g46990</name>
</gene>
<dbReference type="EMBL" id="BPVZ01000133">
    <property type="protein sequence ID" value="GKV39182.1"/>
    <property type="molecule type" value="Genomic_DNA"/>
</dbReference>
<dbReference type="InterPro" id="IPR055081">
    <property type="entry name" value="NLP1-9_GAF"/>
</dbReference>
<organism evidence="2 3">
    <name type="scientific">Rubroshorea leprosula</name>
    <dbReference type="NCBI Taxonomy" id="152421"/>
    <lineage>
        <taxon>Eukaryota</taxon>
        <taxon>Viridiplantae</taxon>
        <taxon>Streptophyta</taxon>
        <taxon>Embryophyta</taxon>
        <taxon>Tracheophyta</taxon>
        <taxon>Spermatophyta</taxon>
        <taxon>Magnoliopsida</taxon>
        <taxon>eudicotyledons</taxon>
        <taxon>Gunneridae</taxon>
        <taxon>Pentapetalae</taxon>
        <taxon>rosids</taxon>
        <taxon>malvids</taxon>
        <taxon>Malvales</taxon>
        <taxon>Dipterocarpaceae</taxon>
        <taxon>Rubroshorea</taxon>
    </lineage>
</organism>
<dbReference type="Pfam" id="PF22922">
    <property type="entry name" value="GAF_NLP"/>
    <property type="match status" value="1"/>
</dbReference>
<comment type="caution">
    <text evidence="2">The sequence shown here is derived from an EMBL/GenBank/DDBJ whole genome shotgun (WGS) entry which is preliminary data.</text>
</comment>
<protein>
    <recommendedName>
        <fullName evidence="1">NLP1-9 GAF domain-containing protein</fullName>
    </recommendedName>
</protein>
<reference evidence="2 3" key="1">
    <citation type="journal article" date="2021" name="Commun. Biol.">
        <title>The genome of Shorea leprosula (Dipterocarpaceae) highlights the ecological relevance of drought in aseasonal tropical rainforests.</title>
        <authorList>
            <person name="Ng K.K.S."/>
            <person name="Kobayashi M.J."/>
            <person name="Fawcett J.A."/>
            <person name="Hatakeyama M."/>
            <person name="Paape T."/>
            <person name="Ng C.H."/>
            <person name="Ang C.C."/>
            <person name="Tnah L.H."/>
            <person name="Lee C.T."/>
            <person name="Nishiyama T."/>
            <person name="Sese J."/>
            <person name="O'Brien M.J."/>
            <person name="Copetti D."/>
            <person name="Mohd Noor M.I."/>
            <person name="Ong R.C."/>
            <person name="Putra M."/>
            <person name="Sireger I.Z."/>
            <person name="Indrioko S."/>
            <person name="Kosugi Y."/>
            <person name="Izuno A."/>
            <person name="Isagi Y."/>
            <person name="Lee S.L."/>
            <person name="Shimizu K.K."/>
        </authorList>
    </citation>
    <scope>NUCLEOTIDE SEQUENCE [LARGE SCALE GENOMIC DNA]</scope>
    <source>
        <strain evidence="2">214</strain>
    </source>
</reference>
<feature type="domain" description="NLP1-9 GAF" evidence="1">
    <location>
        <begin position="2"/>
        <end position="161"/>
    </location>
</feature>
<proteinExistence type="predicted"/>